<dbReference type="RefSeq" id="WP_167164633.1">
    <property type="nucleotide sequence ID" value="NZ_JAANOW010000005.1"/>
</dbReference>
<protein>
    <submittedName>
        <fullName evidence="1">Cytochrome c553</fullName>
    </submittedName>
</protein>
<sequence length="93" mass="10260">MMRDPYEPFGGEPDDIAGFTAQDLDGRTVDEQRAAAIADCQLCDENGYRTGATRCDHIDHAAIAERHRAEIAAQLAEIRARKEPPTETTDRSS</sequence>
<accession>A0A7X5U5Q7</accession>
<evidence type="ECO:0000313" key="2">
    <source>
        <dbReference type="Proteomes" id="UP000547444"/>
    </source>
</evidence>
<dbReference type="AlphaFoldDB" id="A0A7X5U5Q7"/>
<evidence type="ECO:0000313" key="1">
    <source>
        <dbReference type="EMBL" id="NIH98926.1"/>
    </source>
</evidence>
<gene>
    <name evidence="1" type="ORF">FHU31_005950</name>
</gene>
<reference evidence="1 2" key="1">
    <citation type="submission" date="2020-03" db="EMBL/GenBank/DDBJ databases">
        <title>Sequencing the genomes of 1000 actinobacteria strains.</title>
        <authorList>
            <person name="Klenk H.-P."/>
        </authorList>
    </citation>
    <scope>NUCLEOTIDE SEQUENCE [LARGE SCALE GENOMIC DNA]</scope>
    <source>
        <strain evidence="1 2">DSM 44556</strain>
    </source>
</reference>
<dbReference type="Proteomes" id="UP000547444">
    <property type="component" value="Unassembled WGS sequence"/>
</dbReference>
<keyword evidence="2" id="KW-1185">Reference proteome</keyword>
<dbReference type="EMBL" id="JAANOW010000005">
    <property type="protein sequence ID" value="NIH98926.1"/>
    <property type="molecule type" value="Genomic_DNA"/>
</dbReference>
<proteinExistence type="predicted"/>
<comment type="caution">
    <text evidence="1">The sequence shown here is derived from an EMBL/GenBank/DDBJ whole genome shotgun (WGS) entry which is preliminary data.</text>
</comment>
<organism evidence="1 2">
    <name type="scientific">Mycolicibacterium fluoranthenivorans</name>
    <dbReference type="NCBI Taxonomy" id="258505"/>
    <lineage>
        <taxon>Bacteria</taxon>
        <taxon>Bacillati</taxon>
        <taxon>Actinomycetota</taxon>
        <taxon>Actinomycetes</taxon>
        <taxon>Mycobacteriales</taxon>
        <taxon>Mycobacteriaceae</taxon>
        <taxon>Mycolicibacterium</taxon>
    </lineage>
</organism>
<name>A0A7X5U5Q7_9MYCO</name>